<comment type="similarity">
    <text evidence="2">Belongs to the DegT/DnrJ/EryC1 family.</text>
</comment>
<organism evidence="3">
    <name type="scientific">freshwater metagenome</name>
    <dbReference type="NCBI Taxonomy" id="449393"/>
    <lineage>
        <taxon>unclassified sequences</taxon>
        <taxon>metagenomes</taxon>
        <taxon>ecological metagenomes</taxon>
    </lineage>
</organism>
<dbReference type="SUPFAM" id="SSF53383">
    <property type="entry name" value="PLP-dependent transferases"/>
    <property type="match status" value="1"/>
</dbReference>
<evidence type="ECO:0000256" key="1">
    <source>
        <dbReference type="ARBA" id="ARBA00022898"/>
    </source>
</evidence>
<evidence type="ECO:0000256" key="2">
    <source>
        <dbReference type="ARBA" id="ARBA00037999"/>
    </source>
</evidence>
<dbReference type="InterPro" id="IPR015424">
    <property type="entry name" value="PyrdxlP-dep_Trfase"/>
</dbReference>
<dbReference type="PIRSF" id="PIRSF000390">
    <property type="entry name" value="PLP_StrS"/>
    <property type="match status" value="1"/>
</dbReference>
<reference evidence="3" key="1">
    <citation type="submission" date="2020-05" db="EMBL/GenBank/DDBJ databases">
        <authorList>
            <person name="Chiriac C."/>
            <person name="Salcher M."/>
            <person name="Ghai R."/>
            <person name="Kavagutti S V."/>
        </authorList>
    </citation>
    <scope>NUCLEOTIDE SEQUENCE</scope>
</reference>
<dbReference type="CDD" id="cd00616">
    <property type="entry name" value="AHBA_syn"/>
    <property type="match status" value="1"/>
</dbReference>
<accession>A0A6J6Z636</accession>
<protein>
    <submittedName>
        <fullName evidence="3">Unannotated protein</fullName>
    </submittedName>
</protein>
<dbReference type="GO" id="GO:0000271">
    <property type="term" value="P:polysaccharide biosynthetic process"/>
    <property type="evidence" value="ECO:0007669"/>
    <property type="project" value="TreeGrafter"/>
</dbReference>
<dbReference type="GO" id="GO:0030170">
    <property type="term" value="F:pyridoxal phosphate binding"/>
    <property type="evidence" value="ECO:0007669"/>
    <property type="project" value="TreeGrafter"/>
</dbReference>
<dbReference type="GO" id="GO:0008483">
    <property type="term" value="F:transaminase activity"/>
    <property type="evidence" value="ECO:0007669"/>
    <property type="project" value="TreeGrafter"/>
</dbReference>
<dbReference type="PANTHER" id="PTHR30244">
    <property type="entry name" value="TRANSAMINASE"/>
    <property type="match status" value="1"/>
</dbReference>
<proteinExistence type="inferred from homology"/>
<dbReference type="InterPro" id="IPR015422">
    <property type="entry name" value="PyrdxlP-dep_Trfase_small"/>
</dbReference>
<dbReference type="PANTHER" id="PTHR30244:SF36">
    <property type="entry name" value="3-OXO-GLUCOSE-6-PHOSPHATE:GLUTAMATE AMINOTRANSFERASE"/>
    <property type="match status" value="1"/>
</dbReference>
<dbReference type="AlphaFoldDB" id="A0A6J6Z636"/>
<gene>
    <name evidence="3" type="ORF">UFOPK3037_01761</name>
</gene>
<dbReference type="Pfam" id="PF01041">
    <property type="entry name" value="DegT_DnrJ_EryC1"/>
    <property type="match status" value="1"/>
</dbReference>
<dbReference type="Gene3D" id="3.40.640.10">
    <property type="entry name" value="Type I PLP-dependent aspartate aminotransferase-like (Major domain)"/>
    <property type="match status" value="1"/>
</dbReference>
<name>A0A6J6Z636_9ZZZZ</name>
<sequence>MIEYENLQKLNEPFFDEFEKKFVEVMKSGWFILGKQVEEFEKNFSTFLSTKYCLGVGNGLDALTLALRSFDYPPNSEVIVPSNTYIATILSILQNGFKPVLVEPNLDTYNIDPEKIEEKITSKTCSIMVVHLYGKCCEMDKIINIAKKHNLSIIEDCAQSHGAHFKGQKSGTFGEIGAFSFYPTKNLGGLGDAGAVTTNDSIIYEKIKSLRNYGSKVKYYNEQIGYNSRLDEIQAAFLSVKLLSLNKINEHKRNLASLYIKGLKNDFIKPVIHQDYEDVYHIFNIRHAKRDLLREHLLKNNIKTEIHYPVAPNNQKALKNIINDTFPISEMIHNTTLSLPISYFHTEDDVCKVIEVANSF</sequence>
<dbReference type="Gene3D" id="3.90.1150.10">
    <property type="entry name" value="Aspartate Aminotransferase, domain 1"/>
    <property type="match status" value="1"/>
</dbReference>
<dbReference type="InterPro" id="IPR015421">
    <property type="entry name" value="PyrdxlP-dep_Trfase_major"/>
</dbReference>
<dbReference type="EMBL" id="CAFAAO010000052">
    <property type="protein sequence ID" value="CAB4817291.1"/>
    <property type="molecule type" value="Genomic_DNA"/>
</dbReference>
<evidence type="ECO:0000313" key="3">
    <source>
        <dbReference type="EMBL" id="CAB4817291.1"/>
    </source>
</evidence>
<keyword evidence="1" id="KW-0663">Pyridoxal phosphate</keyword>
<dbReference type="InterPro" id="IPR000653">
    <property type="entry name" value="DegT/StrS_aminotransferase"/>
</dbReference>